<feature type="transmembrane region" description="Helical" evidence="7">
    <location>
        <begin position="81"/>
        <end position="106"/>
    </location>
</feature>
<accession>A0A1H2TSB1</accession>
<keyword evidence="4 7" id="KW-0812">Transmembrane</keyword>
<evidence type="ECO:0000256" key="2">
    <source>
        <dbReference type="ARBA" id="ARBA00022448"/>
    </source>
</evidence>
<dbReference type="InterPro" id="IPR002751">
    <property type="entry name" value="CbiM/NikMN"/>
</dbReference>
<feature type="transmembrane region" description="Helical" evidence="7">
    <location>
        <begin position="54"/>
        <end position="75"/>
    </location>
</feature>
<evidence type="ECO:0000313" key="8">
    <source>
        <dbReference type="EMBL" id="SDW46618.1"/>
    </source>
</evidence>
<keyword evidence="5 7" id="KW-1133">Transmembrane helix</keyword>
<dbReference type="GO" id="GO:0005886">
    <property type="term" value="C:plasma membrane"/>
    <property type="evidence" value="ECO:0007669"/>
    <property type="project" value="UniProtKB-SubCell"/>
</dbReference>
<evidence type="ECO:0000256" key="4">
    <source>
        <dbReference type="ARBA" id="ARBA00022692"/>
    </source>
</evidence>
<reference evidence="8 9" key="1">
    <citation type="submission" date="2016-10" db="EMBL/GenBank/DDBJ databases">
        <authorList>
            <person name="de Groot N.N."/>
        </authorList>
    </citation>
    <scope>NUCLEOTIDE SEQUENCE [LARGE SCALE GENOMIC DNA]</scope>
    <source>
        <strain evidence="8 9">CGMCC 1.8894</strain>
    </source>
</reference>
<evidence type="ECO:0000256" key="7">
    <source>
        <dbReference type="SAM" id="Phobius"/>
    </source>
</evidence>
<dbReference type="GO" id="GO:0000041">
    <property type="term" value="P:transition metal ion transport"/>
    <property type="evidence" value="ECO:0007669"/>
    <property type="project" value="InterPro"/>
</dbReference>
<proteinExistence type="predicted"/>
<dbReference type="Pfam" id="PF01891">
    <property type="entry name" value="CbiM"/>
    <property type="match status" value="1"/>
</dbReference>
<keyword evidence="2" id="KW-0813">Transport</keyword>
<comment type="subcellular location">
    <subcellularLocation>
        <location evidence="1">Cell membrane</location>
        <topology evidence="1">Multi-pass membrane protein</topology>
    </subcellularLocation>
</comment>
<keyword evidence="9" id="KW-1185">Reference proteome</keyword>
<name>A0A1H2TSB1_9RHOB</name>
<dbReference type="NCBIfam" id="NF004906">
    <property type="entry name" value="PRK06265.2-1"/>
    <property type="match status" value="1"/>
</dbReference>
<dbReference type="Proteomes" id="UP000198539">
    <property type="component" value="Unassembled WGS sequence"/>
</dbReference>
<protein>
    <submittedName>
        <fullName evidence="8">Cobalt/nickel transport system permease protein</fullName>
    </submittedName>
</protein>
<keyword evidence="6 7" id="KW-0472">Membrane</keyword>
<evidence type="ECO:0000313" key="9">
    <source>
        <dbReference type="Proteomes" id="UP000198539"/>
    </source>
</evidence>
<keyword evidence="3" id="KW-1003">Cell membrane</keyword>
<evidence type="ECO:0000256" key="6">
    <source>
        <dbReference type="ARBA" id="ARBA00023136"/>
    </source>
</evidence>
<dbReference type="Gene3D" id="1.10.1760.20">
    <property type="match status" value="1"/>
</dbReference>
<dbReference type="PANTHER" id="PTHR34229:SF1">
    <property type="entry name" value="METAL TRANSPORT PROTEIN HI_1621-RELATED"/>
    <property type="match status" value="1"/>
</dbReference>
<evidence type="ECO:0000256" key="5">
    <source>
        <dbReference type="ARBA" id="ARBA00022989"/>
    </source>
</evidence>
<dbReference type="PANTHER" id="PTHR34229">
    <property type="entry name" value="METAL TRANSPORT PROTEIN HI_1621-RELATED"/>
    <property type="match status" value="1"/>
</dbReference>
<gene>
    <name evidence="8" type="ORF">SAMN04488238_102154</name>
</gene>
<evidence type="ECO:0000256" key="3">
    <source>
        <dbReference type="ARBA" id="ARBA00022475"/>
    </source>
</evidence>
<feature type="transmembrane region" description="Helical" evidence="7">
    <location>
        <begin position="20"/>
        <end position="42"/>
    </location>
</feature>
<feature type="transmembrane region" description="Helical" evidence="7">
    <location>
        <begin position="118"/>
        <end position="141"/>
    </location>
</feature>
<dbReference type="STRING" id="564137.SAMN04488238_102154"/>
<organism evidence="8 9">
    <name type="scientific">Roseicitreum antarcticum</name>
    <dbReference type="NCBI Taxonomy" id="564137"/>
    <lineage>
        <taxon>Bacteria</taxon>
        <taxon>Pseudomonadati</taxon>
        <taxon>Pseudomonadota</taxon>
        <taxon>Alphaproteobacteria</taxon>
        <taxon>Rhodobacterales</taxon>
        <taxon>Paracoccaceae</taxon>
        <taxon>Roseicitreum</taxon>
    </lineage>
</organism>
<evidence type="ECO:0000256" key="1">
    <source>
        <dbReference type="ARBA" id="ARBA00004651"/>
    </source>
</evidence>
<sequence>MARPPAAHCMGVGRMHLPDGIVPVGLALAGYAATGLLTAFALSRIRRLPDPRAAVPRAAMLTTVFFAGSLVAIPVPPASVHLLLVGMMGVSLGWFAVPAIMVGLFLQAVLFGHGGVTTLGLNGLIFGLPALLAFGIWHLAGRRRPDLAALMAGGGAVALALALFATLVLAGLPATLDAGAERLALRALALAHLPLILVEGVIVLALVRVLRRVAPGLAPHG</sequence>
<feature type="transmembrane region" description="Helical" evidence="7">
    <location>
        <begin position="184"/>
        <end position="207"/>
    </location>
</feature>
<feature type="transmembrane region" description="Helical" evidence="7">
    <location>
        <begin position="147"/>
        <end position="172"/>
    </location>
</feature>
<dbReference type="AlphaFoldDB" id="A0A1H2TSB1"/>
<dbReference type="EMBL" id="FNOM01000002">
    <property type="protein sequence ID" value="SDW46618.1"/>
    <property type="molecule type" value="Genomic_DNA"/>
</dbReference>